<evidence type="ECO:0000256" key="5">
    <source>
        <dbReference type="ARBA" id="ARBA00023136"/>
    </source>
</evidence>
<sequence length="131" mass="15611">MVLKQLFNRLIAFNIDGIFIVILTYLLYCAFYNLNNKIILKEGVNLIVLGYCQLSSYFLYFFLLESMFKTTIGKKMFKIKVIYSNSPQGLWWRTLIRTIIRITPLTFIPFFLNSDRLFWHELLSNTRTSLE</sequence>
<gene>
    <name evidence="8" type="ORF">C1T31_07235</name>
</gene>
<feature type="transmembrane region" description="Helical" evidence="6">
    <location>
        <begin position="12"/>
        <end position="34"/>
    </location>
</feature>
<evidence type="ECO:0000256" key="3">
    <source>
        <dbReference type="ARBA" id="ARBA00022692"/>
    </source>
</evidence>
<dbReference type="Proteomes" id="UP000236641">
    <property type="component" value="Unassembled WGS sequence"/>
</dbReference>
<evidence type="ECO:0000256" key="1">
    <source>
        <dbReference type="ARBA" id="ARBA00004651"/>
    </source>
</evidence>
<protein>
    <recommendedName>
        <fullName evidence="7">RDD domain-containing protein</fullName>
    </recommendedName>
</protein>
<name>A0A2K1DZ53_9FLAO</name>
<comment type="caution">
    <text evidence="8">The sequence shown here is derived from an EMBL/GenBank/DDBJ whole genome shotgun (WGS) entry which is preliminary data.</text>
</comment>
<keyword evidence="9" id="KW-1185">Reference proteome</keyword>
<feature type="transmembrane region" description="Helical" evidence="6">
    <location>
        <begin position="46"/>
        <end position="68"/>
    </location>
</feature>
<dbReference type="PANTHER" id="PTHR36115:SF4">
    <property type="entry name" value="MEMBRANE PROTEIN"/>
    <property type="match status" value="1"/>
</dbReference>
<organism evidence="8 9">
    <name type="scientific">Hanstruepera neustonica</name>
    <dbReference type="NCBI Taxonomy" id="1445657"/>
    <lineage>
        <taxon>Bacteria</taxon>
        <taxon>Pseudomonadati</taxon>
        <taxon>Bacteroidota</taxon>
        <taxon>Flavobacteriia</taxon>
        <taxon>Flavobacteriales</taxon>
        <taxon>Flavobacteriaceae</taxon>
        <taxon>Hanstruepera</taxon>
    </lineage>
</organism>
<dbReference type="AlphaFoldDB" id="A0A2K1DZ53"/>
<evidence type="ECO:0000313" key="8">
    <source>
        <dbReference type="EMBL" id="PNQ73305.1"/>
    </source>
</evidence>
<dbReference type="PANTHER" id="PTHR36115">
    <property type="entry name" value="PROLINE-RICH ANTIGEN HOMOLOG-RELATED"/>
    <property type="match status" value="1"/>
</dbReference>
<evidence type="ECO:0000256" key="6">
    <source>
        <dbReference type="SAM" id="Phobius"/>
    </source>
</evidence>
<evidence type="ECO:0000313" key="9">
    <source>
        <dbReference type="Proteomes" id="UP000236641"/>
    </source>
</evidence>
<dbReference type="Pfam" id="PF06271">
    <property type="entry name" value="RDD"/>
    <property type="match status" value="1"/>
</dbReference>
<keyword evidence="2" id="KW-1003">Cell membrane</keyword>
<evidence type="ECO:0000256" key="2">
    <source>
        <dbReference type="ARBA" id="ARBA00022475"/>
    </source>
</evidence>
<proteinExistence type="predicted"/>
<dbReference type="InterPro" id="IPR010432">
    <property type="entry name" value="RDD"/>
</dbReference>
<dbReference type="EMBL" id="POWF01000003">
    <property type="protein sequence ID" value="PNQ73305.1"/>
    <property type="molecule type" value="Genomic_DNA"/>
</dbReference>
<dbReference type="GO" id="GO:0005886">
    <property type="term" value="C:plasma membrane"/>
    <property type="evidence" value="ECO:0007669"/>
    <property type="project" value="UniProtKB-SubCell"/>
</dbReference>
<dbReference type="InterPro" id="IPR051791">
    <property type="entry name" value="Pra-immunoreactive"/>
</dbReference>
<accession>A0A2K1DZ53</accession>
<evidence type="ECO:0000256" key="4">
    <source>
        <dbReference type="ARBA" id="ARBA00022989"/>
    </source>
</evidence>
<comment type="subcellular location">
    <subcellularLocation>
        <location evidence="1">Cell membrane</location>
        <topology evidence="1">Multi-pass membrane protein</topology>
    </subcellularLocation>
</comment>
<reference evidence="8 9" key="1">
    <citation type="submission" date="2018-01" db="EMBL/GenBank/DDBJ databases">
        <title>The draft genome of Hanstruepera neustonica JCM19743.</title>
        <authorList>
            <person name="He R.-H."/>
            <person name="Du Z.-J."/>
        </authorList>
    </citation>
    <scope>NUCLEOTIDE SEQUENCE [LARGE SCALE GENOMIC DNA]</scope>
    <source>
        <strain evidence="8 9">JCM19743</strain>
    </source>
</reference>
<keyword evidence="3 6" id="KW-0812">Transmembrane</keyword>
<feature type="domain" description="RDD" evidence="7">
    <location>
        <begin position="5"/>
        <end position="113"/>
    </location>
</feature>
<evidence type="ECO:0000259" key="7">
    <source>
        <dbReference type="Pfam" id="PF06271"/>
    </source>
</evidence>
<keyword evidence="4 6" id="KW-1133">Transmembrane helix</keyword>
<keyword evidence="5 6" id="KW-0472">Membrane</keyword>